<keyword evidence="7" id="KW-1185">Reference proteome</keyword>
<keyword evidence="4" id="KW-1208">Phospholipid metabolism</keyword>
<dbReference type="InterPro" id="IPR006385">
    <property type="entry name" value="HAD_hydro_SerB1"/>
</dbReference>
<keyword evidence="3 4" id="KW-0012">Acyltransferase</keyword>
<evidence type="ECO:0000256" key="4">
    <source>
        <dbReference type="RuleBase" id="RU361267"/>
    </source>
</evidence>
<dbReference type="Proteomes" id="UP001057702">
    <property type="component" value="Unassembled WGS sequence"/>
</dbReference>
<dbReference type="InterPro" id="IPR023214">
    <property type="entry name" value="HAD_sf"/>
</dbReference>
<proteinExistence type="inferred from homology"/>
<keyword evidence="4" id="KW-0594">Phospholipid biosynthesis</keyword>
<gene>
    <name evidence="6" type="ORF">NGB36_25615</name>
</gene>
<comment type="catalytic activity">
    <reaction evidence="4">
        <text>a 1-acyl-sn-glycero-3-phosphate + an acyl-CoA = a 1,2-diacyl-sn-glycero-3-phosphate + CoA</text>
        <dbReference type="Rhea" id="RHEA:19709"/>
        <dbReference type="ChEBI" id="CHEBI:57287"/>
        <dbReference type="ChEBI" id="CHEBI:57970"/>
        <dbReference type="ChEBI" id="CHEBI:58342"/>
        <dbReference type="ChEBI" id="CHEBI:58608"/>
        <dbReference type="EC" id="2.3.1.51"/>
    </reaction>
</comment>
<evidence type="ECO:0000313" key="7">
    <source>
        <dbReference type="Proteomes" id="UP001057702"/>
    </source>
</evidence>
<dbReference type="NCBIfam" id="TIGR01490">
    <property type="entry name" value="HAD-SF-IB-hyp1"/>
    <property type="match status" value="1"/>
</dbReference>
<dbReference type="InterPro" id="IPR004552">
    <property type="entry name" value="AGP_acyltrans"/>
</dbReference>
<dbReference type="GO" id="GO:0016787">
    <property type="term" value="F:hydrolase activity"/>
    <property type="evidence" value="ECO:0007669"/>
    <property type="project" value="UniProtKB-KW"/>
</dbReference>
<evidence type="ECO:0000256" key="2">
    <source>
        <dbReference type="ARBA" id="ARBA00022679"/>
    </source>
</evidence>
<evidence type="ECO:0000256" key="3">
    <source>
        <dbReference type="ARBA" id="ARBA00023315"/>
    </source>
</evidence>
<dbReference type="EMBL" id="JANFNG010000027">
    <property type="protein sequence ID" value="MCQ4083875.1"/>
    <property type="molecule type" value="Genomic_DNA"/>
</dbReference>
<feature type="domain" description="Phospholipid/glycerol acyltransferase" evidence="5">
    <location>
        <begin position="306"/>
        <end position="420"/>
    </location>
</feature>
<evidence type="ECO:0000259" key="5">
    <source>
        <dbReference type="SMART" id="SM00563"/>
    </source>
</evidence>
<dbReference type="SUPFAM" id="SSF56784">
    <property type="entry name" value="HAD-like"/>
    <property type="match status" value="1"/>
</dbReference>
<dbReference type="EC" id="2.3.1.51" evidence="4"/>
<dbReference type="Pfam" id="PF12710">
    <property type="entry name" value="HAD"/>
    <property type="match status" value="1"/>
</dbReference>
<evidence type="ECO:0000256" key="1">
    <source>
        <dbReference type="ARBA" id="ARBA00008655"/>
    </source>
</evidence>
<dbReference type="Pfam" id="PF01553">
    <property type="entry name" value="Acyltransferase"/>
    <property type="match status" value="1"/>
</dbReference>
<sequence>MAALLASIADAPPGPSTAAFFDLDGTIIEGYTVETVYRDRARHADISPGQFSRLALAALDMRFRQAPLDTLVGVAFEALAGRTEDELSELGERLFRQEIASRIYPQARQLVHAHRKAGHRVVMATSATPFQADPVAIDMVFDTVLCTRPKVRAGTLTGDVDGDVLWGPGKARAITDYAKQEGIHLSDSFAYSNGAEDVPMLKAVGHPRPLNPEPGLVDMAHMRGWPIVRLEPPRRGVTLSSALRTGAALTALSTSATLGIGVGLLNRNRQAGANVGTGAGCRLALAFGGVTLNVTGENNLWAQRPAVFMFNHQSSLDMLVIGDLLRRDVTGVAKKELAHDPRFAPIGWLVDIVYIDRAHTQQAKEALQPAVSKLRDGISIAIAPEGTRSPSPTLGPFKKGGFHIAVQAGVPIVPIVIRNTGELMWRNSLWLHPGTVDVAALEPVPTSGWSPDDLDDHVAYVRQRFLDTLADWPGDISHMHY</sequence>
<dbReference type="InterPro" id="IPR002123">
    <property type="entry name" value="Plipid/glycerol_acylTrfase"/>
</dbReference>
<organism evidence="6 7">
    <name type="scientific">Streptomyces humicola</name>
    <dbReference type="NCBI Taxonomy" id="2953240"/>
    <lineage>
        <taxon>Bacteria</taxon>
        <taxon>Bacillati</taxon>
        <taxon>Actinomycetota</taxon>
        <taxon>Actinomycetes</taxon>
        <taxon>Kitasatosporales</taxon>
        <taxon>Streptomycetaceae</taxon>
        <taxon>Streptomyces</taxon>
    </lineage>
</organism>
<keyword evidence="6" id="KW-0378">Hydrolase</keyword>
<dbReference type="CDD" id="cd07989">
    <property type="entry name" value="LPLAT_AGPAT-like"/>
    <property type="match status" value="1"/>
</dbReference>
<dbReference type="InterPro" id="IPR036412">
    <property type="entry name" value="HAD-like_sf"/>
</dbReference>
<comment type="similarity">
    <text evidence="1 4">Belongs to the 1-acyl-sn-glycerol-3-phosphate acyltransferase family.</text>
</comment>
<protein>
    <recommendedName>
        <fullName evidence="4">1-acyl-sn-glycerol-3-phosphate acyltransferase</fullName>
        <ecNumber evidence="4">2.3.1.51</ecNumber>
    </recommendedName>
</protein>
<name>A0ABT1Q3G5_9ACTN</name>
<dbReference type="PANTHER" id="PTHR10434:SF66">
    <property type="entry name" value="PHOSPHOLIPID_GLYCEROL ACYLTRANSFERASE DOMAIN-CONTAINING PROTEIN"/>
    <property type="match status" value="1"/>
</dbReference>
<keyword evidence="4" id="KW-0444">Lipid biosynthesis</keyword>
<accession>A0ABT1Q3G5</accession>
<keyword evidence="2 4" id="KW-0808">Transferase</keyword>
<dbReference type="CDD" id="cd02612">
    <property type="entry name" value="HAD_PGPPase"/>
    <property type="match status" value="1"/>
</dbReference>
<dbReference type="PANTHER" id="PTHR10434">
    <property type="entry name" value="1-ACYL-SN-GLYCEROL-3-PHOSPHATE ACYLTRANSFERASE"/>
    <property type="match status" value="1"/>
</dbReference>
<dbReference type="Gene3D" id="1.20.1440.100">
    <property type="entry name" value="SG protein - dephosphorylation function"/>
    <property type="match status" value="1"/>
</dbReference>
<reference evidence="6" key="1">
    <citation type="submission" date="2022-06" db="EMBL/GenBank/DDBJ databases">
        <title>Draft genome sequence of Streptomyces sp. RB6PN25 isolated from peat swamp forest in Thailand.</title>
        <authorList>
            <person name="Duangmal K."/>
            <person name="Klaysubun C."/>
        </authorList>
    </citation>
    <scope>NUCLEOTIDE SEQUENCE</scope>
    <source>
        <strain evidence="6">RB6PN25</strain>
    </source>
</reference>
<comment type="domain">
    <text evidence="4">The HXXXXD motif is essential for acyltransferase activity and may constitute the binding site for the phosphate moiety of the glycerol-3-phosphate.</text>
</comment>
<dbReference type="SUPFAM" id="SSF69593">
    <property type="entry name" value="Glycerol-3-phosphate (1)-acyltransferase"/>
    <property type="match status" value="1"/>
</dbReference>
<dbReference type="NCBIfam" id="TIGR01488">
    <property type="entry name" value="HAD-SF-IB"/>
    <property type="match status" value="1"/>
</dbReference>
<dbReference type="Gene3D" id="3.40.50.1000">
    <property type="entry name" value="HAD superfamily/HAD-like"/>
    <property type="match status" value="1"/>
</dbReference>
<dbReference type="NCBIfam" id="TIGR00530">
    <property type="entry name" value="AGP_acyltrn"/>
    <property type="match status" value="1"/>
</dbReference>
<comment type="caution">
    <text evidence="6">The sequence shown here is derived from an EMBL/GenBank/DDBJ whole genome shotgun (WGS) entry which is preliminary data.</text>
</comment>
<keyword evidence="4" id="KW-0443">Lipid metabolism</keyword>
<evidence type="ECO:0000313" key="6">
    <source>
        <dbReference type="EMBL" id="MCQ4083875.1"/>
    </source>
</evidence>
<dbReference type="SMART" id="SM00563">
    <property type="entry name" value="PlsC"/>
    <property type="match status" value="1"/>
</dbReference>